<evidence type="ECO:0000256" key="2">
    <source>
        <dbReference type="ARBA" id="ARBA00048615"/>
    </source>
</evidence>
<evidence type="ECO:0000259" key="3">
    <source>
        <dbReference type="Pfam" id="PF01232"/>
    </source>
</evidence>
<dbReference type="SUPFAM" id="SSF51735">
    <property type="entry name" value="NAD(P)-binding Rossmann-fold domains"/>
    <property type="match status" value="1"/>
</dbReference>
<dbReference type="EMBL" id="PVTO01000014">
    <property type="protein sequence ID" value="PRY82216.1"/>
    <property type="molecule type" value="Genomic_DNA"/>
</dbReference>
<organism evidence="5 6">
    <name type="scientific">Alkalibacterium olivapovliticus</name>
    <dbReference type="NCBI Taxonomy" id="99907"/>
    <lineage>
        <taxon>Bacteria</taxon>
        <taxon>Bacillati</taxon>
        <taxon>Bacillota</taxon>
        <taxon>Bacilli</taxon>
        <taxon>Lactobacillales</taxon>
        <taxon>Carnobacteriaceae</taxon>
        <taxon>Alkalibacterium</taxon>
    </lineage>
</organism>
<dbReference type="PANTHER" id="PTHR43362:SF1">
    <property type="entry name" value="MANNITOL DEHYDROGENASE 2-RELATED"/>
    <property type="match status" value="1"/>
</dbReference>
<dbReference type="OrthoDB" id="271711at2"/>
<dbReference type="SUPFAM" id="SSF48179">
    <property type="entry name" value="6-phosphogluconate dehydrogenase C-terminal domain-like"/>
    <property type="match status" value="1"/>
</dbReference>
<evidence type="ECO:0000313" key="6">
    <source>
        <dbReference type="Proteomes" id="UP000238205"/>
    </source>
</evidence>
<dbReference type="InterPro" id="IPR013118">
    <property type="entry name" value="Mannitol_DH_C"/>
</dbReference>
<dbReference type="InterPro" id="IPR013328">
    <property type="entry name" value="6PGD_dom2"/>
</dbReference>
<dbReference type="Gene3D" id="3.40.50.720">
    <property type="entry name" value="NAD(P)-binding Rossmann-like Domain"/>
    <property type="match status" value="1"/>
</dbReference>
<dbReference type="Pfam" id="PF01232">
    <property type="entry name" value="Mannitol_dh"/>
    <property type="match status" value="1"/>
</dbReference>
<evidence type="ECO:0000256" key="1">
    <source>
        <dbReference type="ARBA" id="ARBA00023002"/>
    </source>
</evidence>
<accession>A0A2T0W685</accession>
<dbReference type="RefSeq" id="WP_106193832.1">
    <property type="nucleotide sequence ID" value="NZ_PVTO01000014.1"/>
</dbReference>
<feature type="domain" description="Mannitol dehydrogenase C-terminal" evidence="4">
    <location>
        <begin position="319"/>
        <end position="519"/>
    </location>
</feature>
<reference evidence="5 6" key="1">
    <citation type="submission" date="2018-03" db="EMBL/GenBank/DDBJ databases">
        <title>Genomic Encyclopedia of Archaeal and Bacterial Type Strains, Phase II (KMG-II): from individual species to whole genera.</title>
        <authorList>
            <person name="Goeker M."/>
        </authorList>
    </citation>
    <scope>NUCLEOTIDE SEQUENCE [LARGE SCALE GENOMIC DNA]</scope>
    <source>
        <strain evidence="5 6">DSM 13175</strain>
    </source>
</reference>
<dbReference type="Pfam" id="PF08125">
    <property type="entry name" value="Mannitol_dh_C"/>
    <property type="match status" value="1"/>
</dbReference>
<evidence type="ECO:0000259" key="4">
    <source>
        <dbReference type="Pfam" id="PF08125"/>
    </source>
</evidence>
<sequence length="539" mass="60475">MKLSNNGLTTTKVWEEKGYAVPTYDREKVTKETKKNPTWLHLGAGNIFRAFPAMLNHRLLNEGKMDKGIIVGEGFDYEIIEKAYRPYNELSLLVALKADGSVDKTVVGSVVESLRMDSENEAEFNRLKDIFKAPSLQMVSFTITEKGYSLVNPRGEVMGDVQNDFKNGPSRPVSYMGKLTALLYERYKQSAAPIALVSMDNASHNGALLQATVTEFVDVWVKEGLVDDGFKDYVADKDKVSFPWSMIDKITPRPDQDVQAILKEEGFEDTETIITSKNTYTAPFVNAEEAEYLVIEDTFPNGRPPLEEAGVIFTDRETVDKAETMKVTTCLNPLHTALAIYGCLLGHTSIHEEMKDDELTALIRKIGYDEGLPVVVDPKILDPKAFIDEVINVRFPNPFMPDTPQRIATDTSQKLSIRYGKTMQSYIDAEDKDVTQLTFIPLVLAGWLRYLMQVDDEGNELELSPDPLLEELTPILSAVKLGERDKETLNKVVKPILMRQDIFAVDLYESGLAETVVDYLYQLTEGPGAIRETLKKALN</sequence>
<dbReference type="Proteomes" id="UP000238205">
    <property type="component" value="Unassembled WGS sequence"/>
</dbReference>
<keyword evidence="1" id="KW-0560">Oxidoreductase</keyword>
<proteinExistence type="predicted"/>
<dbReference type="InterPro" id="IPR013131">
    <property type="entry name" value="Mannitol_DH_N"/>
</dbReference>
<evidence type="ECO:0000313" key="5">
    <source>
        <dbReference type="EMBL" id="PRY82216.1"/>
    </source>
</evidence>
<comment type="caution">
    <text evidence="5">The sequence shown here is derived from an EMBL/GenBank/DDBJ whole genome shotgun (WGS) entry which is preliminary data.</text>
</comment>
<dbReference type="InterPro" id="IPR036291">
    <property type="entry name" value="NAD(P)-bd_dom_sf"/>
</dbReference>
<keyword evidence="6" id="KW-1185">Reference proteome</keyword>
<name>A0A2T0W685_9LACT</name>
<feature type="domain" description="Mannitol dehydrogenase N-terminal" evidence="3">
    <location>
        <begin position="40"/>
        <end position="307"/>
    </location>
</feature>
<dbReference type="AlphaFoldDB" id="A0A2T0W685"/>
<dbReference type="InterPro" id="IPR008927">
    <property type="entry name" value="6-PGluconate_DH-like_C_sf"/>
</dbReference>
<gene>
    <name evidence="5" type="ORF">CLV38_11412</name>
</gene>
<comment type="catalytic activity">
    <reaction evidence="2">
        <text>D-mannitol 1-phosphate + NAD(+) = beta-D-fructose 6-phosphate + NADH + H(+)</text>
        <dbReference type="Rhea" id="RHEA:19661"/>
        <dbReference type="ChEBI" id="CHEBI:15378"/>
        <dbReference type="ChEBI" id="CHEBI:57540"/>
        <dbReference type="ChEBI" id="CHEBI:57634"/>
        <dbReference type="ChEBI" id="CHEBI:57945"/>
        <dbReference type="ChEBI" id="CHEBI:61381"/>
        <dbReference type="EC" id="1.1.1.17"/>
    </reaction>
</comment>
<dbReference type="InterPro" id="IPR050988">
    <property type="entry name" value="Mannitol_DH/Oxidoreductase"/>
</dbReference>
<dbReference type="GO" id="GO:0008926">
    <property type="term" value="F:mannitol-1-phosphate 5-dehydrogenase activity"/>
    <property type="evidence" value="ECO:0007669"/>
    <property type="project" value="UniProtKB-EC"/>
</dbReference>
<protein>
    <submittedName>
        <fullName evidence="5">Fructuronate reductase</fullName>
    </submittedName>
</protein>
<dbReference type="PANTHER" id="PTHR43362">
    <property type="entry name" value="MANNITOL DEHYDROGENASE DSF1-RELATED"/>
    <property type="match status" value="1"/>
</dbReference>
<dbReference type="Gene3D" id="1.10.1040.10">
    <property type="entry name" value="N-(1-d-carboxylethyl)-l-norvaline Dehydrogenase, domain 2"/>
    <property type="match status" value="1"/>
</dbReference>